<feature type="disulfide bond" evidence="17">
    <location>
        <begin position="3807"/>
        <end position="3825"/>
    </location>
</feature>
<dbReference type="PROSITE" id="PS51120">
    <property type="entry name" value="LDLRB"/>
    <property type="match status" value="11"/>
</dbReference>
<feature type="disulfide bond" evidence="17">
    <location>
        <begin position="2953"/>
        <end position="2965"/>
    </location>
</feature>
<name>A0A820HM22_9BILA</name>
<feature type="disulfide bond" evidence="17">
    <location>
        <begin position="3976"/>
        <end position="3994"/>
    </location>
</feature>
<dbReference type="CDD" id="cd00112">
    <property type="entry name" value="LDLa"/>
    <property type="match status" value="35"/>
</dbReference>
<feature type="disulfide bond" evidence="17">
    <location>
        <begin position="230"/>
        <end position="242"/>
    </location>
</feature>
<feature type="domain" description="EGF-like" evidence="22">
    <location>
        <begin position="347"/>
        <end position="385"/>
    </location>
</feature>
<dbReference type="PROSITE" id="PS50068">
    <property type="entry name" value="LDLRA_2"/>
    <property type="match status" value="36"/>
</dbReference>
<keyword evidence="3 16" id="KW-0245">EGF-like domain</keyword>
<dbReference type="FunFam" id="2.10.25.10:FF:000240">
    <property type="entry name" value="Vitamin K-dependent protein S"/>
    <property type="match status" value="1"/>
</dbReference>
<feature type="disulfide bond" evidence="17">
    <location>
        <begin position="1140"/>
        <end position="1152"/>
    </location>
</feature>
<comment type="similarity">
    <text evidence="2">Belongs to the LDLR family.</text>
</comment>
<feature type="disulfide bond" evidence="17">
    <location>
        <begin position="3125"/>
        <end position="3137"/>
    </location>
</feature>
<feature type="repeat" description="LDL-receptor class B" evidence="18">
    <location>
        <begin position="1561"/>
        <end position="1603"/>
    </location>
</feature>
<dbReference type="GO" id="GO:0005905">
    <property type="term" value="C:clathrin-coated pit"/>
    <property type="evidence" value="ECO:0007669"/>
    <property type="project" value="UniProtKB-KW"/>
</dbReference>
<feature type="disulfide bond" evidence="17">
    <location>
        <begin position="3883"/>
        <end position="3895"/>
    </location>
</feature>
<evidence type="ECO:0000256" key="20">
    <source>
        <dbReference type="SAM" id="Phobius"/>
    </source>
</evidence>
<feature type="disulfide bond" evidence="16">
    <location>
        <begin position="351"/>
        <end position="361"/>
    </location>
</feature>
<evidence type="ECO:0000256" key="7">
    <source>
        <dbReference type="ARBA" id="ARBA00022737"/>
    </source>
</evidence>
<feature type="repeat" description="LDL-receptor class B" evidence="18">
    <location>
        <begin position="1606"/>
        <end position="1649"/>
    </location>
</feature>
<dbReference type="PRINTS" id="PR00261">
    <property type="entry name" value="LDLRECEPTOR"/>
</dbReference>
<keyword evidence="9 20" id="KW-1133">Transmembrane helix</keyword>
<comment type="caution">
    <text evidence="23">The sequence shown here is derived from an EMBL/GenBank/DDBJ whole genome shotgun (WGS) entry which is preliminary data.</text>
</comment>
<gene>
    <name evidence="23" type="ORF">TSG867_LOCUS5904</name>
</gene>
<feature type="disulfide bond" evidence="17">
    <location>
        <begin position="2826"/>
        <end position="2838"/>
    </location>
</feature>
<dbReference type="GO" id="GO:0005886">
    <property type="term" value="C:plasma membrane"/>
    <property type="evidence" value="ECO:0007669"/>
    <property type="project" value="TreeGrafter"/>
</dbReference>
<keyword evidence="14" id="KW-0325">Glycoprotein</keyword>
<evidence type="ECO:0000256" key="10">
    <source>
        <dbReference type="ARBA" id="ARBA00023136"/>
    </source>
</evidence>
<comment type="caution">
    <text evidence="16">Lacks conserved residue(s) required for the propagation of feature annotation.</text>
</comment>
<feature type="disulfide bond" evidence="17">
    <location>
        <begin position="3934"/>
        <end position="3952"/>
    </location>
</feature>
<feature type="disulfide bond" evidence="17">
    <location>
        <begin position="3660"/>
        <end position="3675"/>
    </location>
</feature>
<feature type="disulfide bond" evidence="17">
    <location>
        <begin position="4033"/>
        <end position="4048"/>
    </location>
</feature>
<feature type="repeat" description="LDL-receptor class B" evidence="18">
    <location>
        <begin position="2605"/>
        <end position="2648"/>
    </location>
</feature>
<feature type="disulfide bond" evidence="17">
    <location>
        <begin position="210"/>
        <end position="225"/>
    </location>
</feature>
<dbReference type="Pfam" id="PF00057">
    <property type="entry name" value="Ldl_recept_a"/>
    <property type="match status" value="30"/>
</dbReference>
<dbReference type="SUPFAM" id="SSF63825">
    <property type="entry name" value="YWTD domain"/>
    <property type="match status" value="8"/>
</dbReference>
<dbReference type="SMART" id="SM00192">
    <property type="entry name" value="LDLa"/>
    <property type="match status" value="36"/>
</dbReference>
<dbReference type="InterPro" id="IPR051221">
    <property type="entry name" value="LDLR-related"/>
</dbReference>
<dbReference type="SMART" id="SM00181">
    <property type="entry name" value="EGF"/>
    <property type="match status" value="22"/>
</dbReference>
<feature type="disulfide bond" evidence="17">
    <location>
        <begin position="2960"/>
        <end position="2978"/>
    </location>
</feature>
<feature type="disulfide bond" evidence="17">
    <location>
        <begin position="3841"/>
        <end position="3853"/>
    </location>
</feature>
<evidence type="ECO:0000313" key="23">
    <source>
        <dbReference type="EMBL" id="CAF4295522.1"/>
    </source>
</evidence>
<dbReference type="InterPro" id="IPR036055">
    <property type="entry name" value="LDL_receptor-like_sf"/>
</dbReference>
<feature type="disulfide bond" evidence="17">
    <location>
        <begin position="2833"/>
        <end position="2851"/>
    </location>
</feature>
<feature type="disulfide bond" evidence="17">
    <location>
        <begin position="237"/>
        <end position="255"/>
    </location>
</feature>
<evidence type="ECO:0000256" key="21">
    <source>
        <dbReference type="SAM" id="SignalP"/>
    </source>
</evidence>
<dbReference type="FunFam" id="4.10.400.10:FF:000011">
    <property type="entry name" value="Low-density lipoprotein receptor-related protein 1"/>
    <property type="match status" value="3"/>
</dbReference>
<feature type="disulfide bond" evidence="17">
    <location>
        <begin position="1041"/>
        <end position="1059"/>
    </location>
</feature>
<dbReference type="InterPro" id="IPR001881">
    <property type="entry name" value="EGF-like_Ca-bd_dom"/>
</dbReference>
<dbReference type="Pfam" id="PF00058">
    <property type="entry name" value="Ldl_recept_b"/>
    <property type="match status" value="3"/>
</dbReference>
<feature type="disulfide bond" evidence="17">
    <location>
        <begin position="249"/>
        <end position="264"/>
    </location>
</feature>
<feature type="chain" id="PRO_5033003178" description="EGF-like domain-containing protein" evidence="21">
    <location>
        <begin position="32"/>
        <end position="4682"/>
    </location>
</feature>
<feature type="disulfide bond" evidence="17">
    <location>
        <begin position="3890"/>
        <end position="3908"/>
    </location>
</feature>
<keyword evidence="8" id="KW-0106">Calcium</keyword>
<dbReference type="InterPro" id="IPR056588">
    <property type="entry name" value="EGF_LRP2"/>
</dbReference>
<dbReference type="PANTHER" id="PTHR22722:SF14">
    <property type="entry name" value="MEGALIN, ISOFORM A"/>
    <property type="match status" value="1"/>
</dbReference>
<dbReference type="PROSITE" id="PS50026">
    <property type="entry name" value="EGF_3"/>
    <property type="match status" value="2"/>
</dbReference>
<feature type="repeat" description="LDL-receptor class B" evidence="18">
    <location>
        <begin position="2564"/>
        <end position="2604"/>
    </location>
</feature>
<feature type="repeat" description="LDL-receptor class B" evidence="18">
    <location>
        <begin position="2649"/>
        <end position="2674"/>
    </location>
</feature>
<evidence type="ECO:0000256" key="19">
    <source>
        <dbReference type="SAM" id="MobiDB-lite"/>
    </source>
</evidence>
<feature type="region of interest" description="Disordered" evidence="19">
    <location>
        <begin position="4615"/>
        <end position="4682"/>
    </location>
</feature>
<evidence type="ECO:0000256" key="9">
    <source>
        <dbReference type="ARBA" id="ARBA00022989"/>
    </source>
</evidence>
<feature type="disulfide bond" evidence="17">
    <location>
        <begin position="3002"/>
        <end position="3020"/>
    </location>
</feature>
<dbReference type="FunFam" id="2.120.10.30:FF:000241">
    <property type="entry name" value="Low-density lipoprotein receptor-related protein 6"/>
    <property type="match status" value="5"/>
</dbReference>
<feature type="repeat" description="LDL-receptor class B" evidence="18">
    <location>
        <begin position="2290"/>
        <end position="2333"/>
    </location>
</feature>
<feature type="disulfide bond" evidence="17">
    <location>
        <begin position="3090"/>
        <end position="3108"/>
    </location>
</feature>
<dbReference type="InterPro" id="IPR011042">
    <property type="entry name" value="6-blade_b-propeller_TolB-like"/>
</dbReference>
<organism evidence="23 24">
    <name type="scientific">Rotaria socialis</name>
    <dbReference type="NCBI Taxonomy" id="392032"/>
    <lineage>
        <taxon>Eukaryota</taxon>
        <taxon>Metazoa</taxon>
        <taxon>Spiralia</taxon>
        <taxon>Gnathifera</taxon>
        <taxon>Rotifera</taxon>
        <taxon>Eurotatoria</taxon>
        <taxon>Bdelloidea</taxon>
        <taxon>Philodinida</taxon>
        <taxon>Philodinidae</taxon>
        <taxon>Rotaria</taxon>
    </lineage>
</organism>
<feature type="repeat" description="LDL-receptor class B" evidence="18">
    <location>
        <begin position="889"/>
        <end position="931"/>
    </location>
</feature>
<evidence type="ECO:0000256" key="17">
    <source>
        <dbReference type="PROSITE-ProRule" id="PRU00124"/>
    </source>
</evidence>
<dbReference type="CDD" id="cd00054">
    <property type="entry name" value="EGF_CA"/>
    <property type="match status" value="3"/>
</dbReference>
<feature type="disulfide bond" evidence="17">
    <location>
        <begin position="2869"/>
        <end position="2881"/>
    </location>
</feature>
<feature type="disulfide bond" evidence="17">
    <location>
        <begin position="1121"/>
        <end position="1136"/>
    </location>
</feature>
<feature type="disulfide bond" evidence="17">
    <location>
        <begin position="1201"/>
        <end position="1216"/>
    </location>
</feature>
<dbReference type="PROSITE" id="PS01187">
    <property type="entry name" value="EGF_CA"/>
    <property type="match status" value="4"/>
</dbReference>
<dbReference type="SUPFAM" id="SSF57196">
    <property type="entry name" value="EGF/Laminin"/>
    <property type="match status" value="7"/>
</dbReference>
<dbReference type="FunFam" id="4.10.400.10:FF:000024">
    <property type="entry name" value="Low-density lipoprotein RecePtor related"/>
    <property type="match status" value="1"/>
</dbReference>
<dbReference type="GO" id="GO:0006897">
    <property type="term" value="P:endocytosis"/>
    <property type="evidence" value="ECO:0007669"/>
    <property type="project" value="UniProtKB-KW"/>
</dbReference>
<evidence type="ECO:0000313" key="24">
    <source>
        <dbReference type="Proteomes" id="UP000663862"/>
    </source>
</evidence>
<dbReference type="InterPro" id="IPR049883">
    <property type="entry name" value="NOTCH1_EGF-like"/>
</dbReference>
<feature type="disulfide bond" evidence="17">
    <location>
        <begin position="3725"/>
        <end position="3743"/>
    </location>
</feature>
<dbReference type="Pfam" id="PF24468">
    <property type="entry name" value="EGF_LRP2"/>
    <property type="match status" value="1"/>
</dbReference>
<feature type="disulfide bond" evidence="17">
    <location>
        <begin position="1159"/>
        <end position="1174"/>
    </location>
</feature>
<evidence type="ECO:0000256" key="15">
    <source>
        <dbReference type="ARBA" id="ARBA00037878"/>
    </source>
</evidence>
<feature type="repeat" description="LDL-receptor class B" evidence="18">
    <location>
        <begin position="3462"/>
        <end position="3504"/>
    </location>
</feature>
<feature type="disulfide bond" evidence="17">
    <location>
        <begin position="3648"/>
        <end position="3666"/>
    </location>
</feature>
<dbReference type="Gene3D" id="2.120.10.30">
    <property type="entry name" value="TolB, C-terminal domain"/>
    <property type="match status" value="8"/>
</dbReference>
<dbReference type="PROSITE" id="PS00022">
    <property type="entry name" value="EGF_1"/>
    <property type="match status" value="1"/>
</dbReference>
<feature type="signal peptide" evidence="21">
    <location>
        <begin position="1"/>
        <end position="31"/>
    </location>
</feature>
<keyword evidence="10 20" id="KW-0472">Membrane</keyword>
<dbReference type="FunFam" id="4.10.400.10:FF:000004">
    <property type="entry name" value="Low-density lipoprotein receptor-related protein 1"/>
    <property type="match status" value="1"/>
</dbReference>
<evidence type="ECO:0000256" key="13">
    <source>
        <dbReference type="ARBA" id="ARBA00023176"/>
    </source>
</evidence>
<dbReference type="PROSITE" id="PS00010">
    <property type="entry name" value="ASX_HYDROXYL"/>
    <property type="match status" value="4"/>
</dbReference>
<feature type="disulfide bond" evidence="17">
    <location>
        <begin position="3679"/>
        <end position="3691"/>
    </location>
</feature>
<dbReference type="GO" id="GO:0005509">
    <property type="term" value="F:calcium ion binding"/>
    <property type="evidence" value="ECO:0007669"/>
    <property type="project" value="InterPro"/>
</dbReference>
<feature type="disulfide bond" evidence="17">
    <location>
        <begin position="3173"/>
        <end position="3191"/>
    </location>
</feature>
<feature type="disulfide bond" evidence="17">
    <location>
        <begin position="3063"/>
        <end position="3078"/>
    </location>
</feature>
<feature type="repeat" description="LDL-receptor class B" evidence="18">
    <location>
        <begin position="570"/>
        <end position="612"/>
    </location>
</feature>
<dbReference type="InterPro" id="IPR000033">
    <property type="entry name" value="LDLR_classB_rpt"/>
</dbReference>
<keyword evidence="7" id="KW-0677">Repeat</keyword>
<dbReference type="Gene3D" id="2.10.25.10">
    <property type="entry name" value="Laminin"/>
    <property type="match status" value="9"/>
</dbReference>
<proteinExistence type="inferred from homology"/>
<feature type="disulfide bond" evidence="17">
    <location>
        <begin position="3718"/>
        <end position="3730"/>
    </location>
</feature>
<dbReference type="Pfam" id="PF07645">
    <property type="entry name" value="EGF_CA"/>
    <property type="match status" value="5"/>
</dbReference>
<dbReference type="FunFam" id="4.10.400.10:FF:000065">
    <property type="entry name" value="Transmembrane protease serine 7"/>
    <property type="match status" value="1"/>
</dbReference>
<feature type="disulfide bond" evidence="17">
    <location>
        <begin position="1053"/>
        <end position="1068"/>
    </location>
</feature>
<feature type="disulfide bond" evidence="17">
    <location>
        <begin position="3927"/>
        <end position="3939"/>
    </location>
</feature>
<feature type="disulfide bond" evidence="17">
    <location>
        <begin position="158"/>
        <end position="176"/>
    </location>
</feature>
<evidence type="ECO:0000256" key="1">
    <source>
        <dbReference type="ARBA" id="ARBA00004479"/>
    </source>
</evidence>
<evidence type="ECO:0000256" key="4">
    <source>
        <dbReference type="ARBA" id="ARBA00022583"/>
    </source>
</evidence>
<feature type="disulfide bond" evidence="17">
    <location>
        <begin position="3132"/>
        <end position="3150"/>
    </location>
</feature>
<evidence type="ECO:0000256" key="2">
    <source>
        <dbReference type="ARBA" id="ARBA00009939"/>
    </source>
</evidence>
<feature type="disulfide bond" evidence="17">
    <location>
        <begin position="2876"/>
        <end position="2894"/>
    </location>
</feature>
<evidence type="ECO:0000256" key="3">
    <source>
        <dbReference type="ARBA" id="ARBA00022536"/>
    </source>
</evidence>
<dbReference type="InterPro" id="IPR023415">
    <property type="entry name" value="LDLR_class-A_CS"/>
</dbReference>
<feature type="disulfide bond" evidence="17">
    <location>
        <begin position="1147"/>
        <end position="1165"/>
    </location>
</feature>
<comment type="subcellular location">
    <subcellularLocation>
        <location evidence="15">Membrane</location>
        <location evidence="15">Coated pit</location>
    </subcellularLocation>
    <subcellularLocation>
        <location evidence="1">Membrane</location>
        <topology evidence="1">Single-pass type I membrane protein</topology>
    </subcellularLocation>
</comment>
<evidence type="ECO:0000256" key="16">
    <source>
        <dbReference type="PROSITE-ProRule" id="PRU00076"/>
    </source>
</evidence>
<feature type="disulfide bond" evidence="17">
    <location>
        <begin position="3698"/>
        <end position="3713"/>
    </location>
</feature>
<feature type="domain" description="EGF-like" evidence="22">
    <location>
        <begin position="4095"/>
        <end position="4137"/>
    </location>
</feature>
<feature type="disulfide bond" evidence="17">
    <location>
        <begin position="90"/>
        <end position="105"/>
    </location>
</feature>
<evidence type="ECO:0000259" key="22">
    <source>
        <dbReference type="PROSITE" id="PS50026"/>
    </source>
</evidence>
<feature type="disulfide bond" evidence="17">
    <location>
        <begin position="170"/>
        <end position="185"/>
    </location>
</feature>
<feature type="disulfide bond" evidence="17">
    <location>
        <begin position="52"/>
        <end position="67"/>
    </location>
</feature>
<dbReference type="GO" id="GO:0043235">
    <property type="term" value="C:receptor complex"/>
    <property type="evidence" value="ECO:0007669"/>
    <property type="project" value="TreeGrafter"/>
</dbReference>
<feature type="disulfide bond" evidence="17">
    <location>
        <begin position="3641"/>
        <end position="3653"/>
    </location>
</feature>
<sequence length="4682" mass="528758">MIVLDNSFMYLKILIFLFCSNFLLLYSTTDACGISEWRCETGGRCIPTSWRCNRIADCTDSSDERNCTYPRCSDSQFDCGDRCIPRSWMCDGDNDCGNNTDEQNCPPRRCSNTQFQCNDSRCIEASMKCNHVKDCTDGTDEGAFCNFRQCDSSTEYQCDIQRCLPLAQKCDGYYNCDDRTDELNCNSTACSTYQFRCVSDGRCIPNYQRCDFRSQCPDGSDETNCTRPNCTTSQFRCSNGRCIPSSWVCDRDDDCLDRSDEMHCSARQCPPHMYPCNVTGQCIDITKICNGQQDCSDGTDESSQCGTQLCGLLSCEHACQPTPDGRGKCYCPLGFQINPVNNRSCIDVNECEIWDECDQDCQNTIGSYVCTCRANYTLEVGNRCKHINSDNMKMFVAIANKIYEIDRLRNARIIYTGPENMTIHAVDYHYRNQLLYFADPYAHKIYSLSLSSLMSPAQLVLEKNIRMPMSIAIDWITNKMYIVETELARIDMFSLDGKMMKTNIVINNIYEPSSIAIDPIAEYLFFADEGDSFRVSAKINRCLLDGSQCTTLIDQKLSQPSDLTVDFIKKRIYWVDRSYDHVESCDYHGSRRITITSGSQNIPYTVGIDLFENNLYLTDDVKGAVLQLRRHFNSNTTYFHKPESFIRPRGIAVYHETRQPHRNDPCNGTYNGGCEHLCLLGRGYLLVNSYQCRCQSGYRLKSDLKSCEPMKEFLLLSRLNSIRGVDLNRDSNIEARPPIIPDRRTAISDSVFDYEEKTVYFYAQRQQMIYSSKMDGEKPVPVTTSKIFPMVNALAYDWYSKLLYMTSMANSQITVVRMNGRDFPQRVLANGTIGIHGIALDPLQGYVFYSTIARPAKIYRMLSDGTNRNVIIPNELGAPYHLTCDYSAKRLYWTDGALSRIQHSDYNGRNIQSLRGRLISHPFGIAIYGSRLYFTDATLEGVFESSKTYSGYASPVRSNVPSITTVRVYAESSQPINITHPCRRNNGECSDFCFPRRQQDTLTRICGCRYGRQINPANNQECIDNSQAEPDQTSCNGRFQCRNGRCISQSYKCDGDDDCHDNSDEQNCPVFATDTNRKQFPRVQLSINDGNQDHLAGTPTCGTNQFQCRTSGICINKQLMCDGYPHCHDRSDESNCTQTCSQNQFRCATGKCIPKSWICDNDNDCGDSSDELNCQERTCDLLTQFACTHTAGKCIPNSWKCDGQNDCGDNADELNCPPIACGAGQFLCSSDHYCINATRRCDGIADCQSMEDERNCAGSTPSYCRADQFRCGSTCIPNNWRCDGHRDCADGSDEPSSCGARNCTLNEFRCLTSGDCIPKGWMCDNEDDCEDSSDENAEQCQTASFSCPENQMVCPSTTIHQCVNITQVCDNKPDCPGGGDESPLCNNHQCSIDNGGCSHACHRSPFGVLCLCQPGFHVRNTTGYKKCEDINECEENPNTCHQHCLNTNGSFICACNEGFVLQADGRSCKIINETGIRLLTLRQSTMEWFSPTMQTYGQINLGSDMRYITAFDVDNRTNTYFWSDLGAKTIYSRTGRANNYTKLITSGNSYIGDIAFDWIGRNLYWTDYMLEHVEVATVDGRYRRILFHENLTNPWSLAIDPRAGARYLFLTDWGTNPRIERASMDGQQRISIVNNSIEMPIGLTLDLMREEVYFTDHHLNFIEVVSYNGEHRRKILANSHFLHGPTSIALFEQYLYWYDSNSNEVRRLNRFEHGIKAQKHERVLSRSRINSMKISHQIYQPFESNPCQQARCSQLCLLSNVAPAGYTCACSTGFFLERDQITCSKDYSPFIIYMKRDIIGGISVRHDQKYIDENSNYDDLWERFVPVTDVHNGYEFAFDEANETIYWAQIKSFLPDATPTYEIRRINFDGTNETVFYGDDEILVGMEVGTMQVDAVGRNLFIANIRHSRIDAISLNGQYHTVVFSEHENATGIIRPIALDLDTINGFVYWIDLGGGQIPLKIARVRFDGKSPENVVVDNLLQPNYIVYNLDLHCVFWSDFGLQKISYHCMDSGDTKVLDVEVNHPRGFDFLTHLSPPTSSSVIANENDDITSTHYSLFFVDNEYEGVYKKWFDHRLNPVTDTIPVRTNQEDPKQVRAYPRYEAFNSYCFYGSYCEQICFYIDTNHGEIPTCDCAIGYKLNSDGRTCSPKTEQYIVYSTHSLLRAFDYRSNDSAREDVMPLIPGNNMEMLSVRYSNRELYWINANRLIRRAVWTSNRTWNITNYLRISVGSQANAILGLALDWISGNLYVSYVSNSYGHLEVNRLGTDHRLILRKGKNETIYAIAVNPKRRFLYWCDRGARVRISRSFLNGENVTYLVTSQIIRPESITIDYLTDDVYWSDSIRDTVEVISWDGRNRRTVTRNIPKAISILIANNDLYIMDRAFSSIMRINKTVSNMTQRLESILTLKTYEVGGMALFDEQPNYESPCQTSTVRQRFCEDLCFAMPDTSVPQCACAYGTLSIDRRTCTPPKEYLLVAMEKEIRSMSMEPHGSLTSAPWRAITNLSMVVGIDFDYRDKKIFYTDLRAQDVFSFDMDDTNPQSRVLVQSNVTGRSQPVGISYDWVSDRLYWTDERYGRIISSRINGSEKLIIASSSQPRAIVVHPCKGLLFWSDVGVFPSIRRSTLTGRQVTYVITTNIRWPNGLTIDFDDDRIYWADAWFDRIERASLDGTNRETISTVIHPFAITVHGHYIYWTDWSLRGIYRAEKYTGANMVEMQNELPYRPMDIHVVSDQRQKCSSSPCNVSNGGCSHICKTSGENQVECACPSGEQLKLVNDRRMCVPLSSSCASVNFTCRNGQCISRRKVCDSQSDCSDGSDEDTRFCSRYTCRPTEYRCLSGGCIPYIERCDRKQDCNDGSDENNPFQPCVYPQCPEGQFTCRNFRCIDNFKRCNGYDDCFDGNATDEVGCPSRVCNGTNSMKCPNNNICIRKTYLCDGDNDCGDNSDESSIFCHSIQCNTTEFRCGNGRCVPYSWVCDGQRDCVNGTDEPSDCFASNRTCPIGLWKCDNGRCISPQQRCNGIDDCRDGSDEDERHNCAEIPCSSTQFRCASGLKNNPRLRCLDRSAICNGIANCMRGEDEANCTRRNCSSNQFQCANGLCVPRSYVCDHDNDCGDGSDEPISCQSQYRNCSSTEYRCENGRCVPRAATCNGYNDCHDNSDEKPSLCETEQCPAGQFQCRNKQCIPYEVVCNGVSNCTDGSDEPTSCGVNECASSILSGCEHGCVNTLTSFRCTCRSGYKLASNQKNCWDINECIETPSVCQQLCENIPGSYMCKCAPGYQKGLDGRSCYRTNRTIVPYVLYTNKYYVRTIDIDEQVESTIARGFMELSSITYDWKDQKIYVSDRVANKIYRMNLNGTQSAVVLEGNQMRFLRAIAVDWIGRKLYQLTGTPELRVSELDGRFGITLLDSRYLSQPNYIAIDPLVGYLFYSDWGQPHIGRINLDGSNFVKIISTDVAGPLGLTIDLITNRIFWIDRRLQRLEFSNYNGGDRKIAFLGHDYVPYSLAVAFIDGYTVWSDFTNHSLIRANALNGSNKHILLPNTINEVMALTIVHPSLQPEVPNPCGTNNGGCSHLCLLTTNQSYTCACPEHFSFINAGNNRTCVSNCSCNQHRCGPPNERCIPWTAKCNGVVDCEDGSDEPSTCPQRRCPSEQFQCRNQSCTPVPYVCDGMNDCGDNSDEENCQCRCMPGTFQCNSGLCLPMRFRCDGHPQCADGSDELNCGNRTCAHHQFTCNNGRCIPASYECDLDNDCGDNSDENAYFCRNRSCRDDQVRCPNSYKCISHASRCNGFNDCGDNSDENPNQCPSCNDASHFRCNSGQCIPRSFRCNHQSNCRDGSDENPETCVYRECSEDEFRCNNGRCIPKRWVCDHDYDCGGTDTSDEDANCVARPCPDGKFKCSSGHCISNTSRCDSYAQCRDGSDEAGCPPRYPDGRHCPVDRFTCNNTLCINNNWVCDGDNDCRDNSDETIELCRTVPCNSTNHFRCANGRCIYRWRVCDHEDNCGDGSDEDIHGVCQSKNQPLACSEFHCTHTNLCIRYTDLCDEIDDCGDASDELSCHHNTTLTCANQTSHCDQRCHDLPNGRGIVCSCNIGYKFNKESLKCEDINECENVTLNYCSQICINTKGGYQCECAAGFEPSGTNRSDCHAADQTIDLLISEPDEIRRLRRNSVEDSSHYGVLVEDQHEVGFISIDTNTRMFYWVDESALEVFRAHLTPSAISTTYPQSISYDDTNHAIIPSSISIDWIGQNLYLSDVVHGCIWVSKNDGRYAAKLITNIESPWVVTVNPILGIIYFINYETTYIGDSNQHGVAIESAYMNGENRTILVDTDIIYPTDLVIDFYHNYRVYWTDEKKESIESMNYDGTDRIVIAHIGIHAPHSLDIFGSHLYWIHRDNRSLYMIEKFGRGISTLVLDKLESPLFVRIYHPLKQIQSGPNPCATANCSHLCVLKPMSQYECICPFNTTIQQDTRTCNAPIVAARENVVQCNCLHGKCVYHVDENSHSQLTGCVCLPGYKGTNCDTRSEPSILTGHKFGIVIAVVVGLLLISLLTFGLIQLKRKGKLQSISNIQLPTGVRTTMNNIRNFITRSTNINIVRFQRSQSSAARDMSTIESPPVFANPMFSATASNQPAQVSASPSEPAKLNIETYPPPSKPTRKGAPTSPPRRQVHFDPQSKETDHDKANLVVRSSSSSDA</sequence>
<dbReference type="GO" id="GO:0005041">
    <property type="term" value="F:low-density lipoprotein particle receptor activity"/>
    <property type="evidence" value="ECO:0007669"/>
    <property type="project" value="TreeGrafter"/>
</dbReference>
<keyword evidence="5 20" id="KW-0812">Transmembrane</keyword>
<feature type="disulfide bond" evidence="17">
    <location>
        <begin position="3902"/>
        <end position="3917"/>
    </location>
</feature>
<feature type="compositionally biased region" description="Polar residues" evidence="19">
    <location>
        <begin position="4615"/>
        <end position="4625"/>
    </location>
</feature>
<dbReference type="SMART" id="SM00135">
    <property type="entry name" value="LY"/>
    <property type="match status" value="35"/>
</dbReference>
<feature type="disulfide bond" evidence="17">
    <location>
        <begin position="1241"/>
        <end position="1256"/>
    </location>
</feature>
<keyword evidence="6 21" id="KW-0732">Signal</keyword>
<dbReference type="FunFam" id="2.10.25.10:FF:000009">
    <property type="entry name" value="Low-density lipoprotein receptor isoform 1"/>
    <property type="match status" value="3"/>
</dbReference>
<evidence type="ECO:0000256" key="8">
    <source>
        <dbReference type="ARBA" id="ARBA00022837"/>
    </source>
</evidence>
<feature type="disulfide bond" evidence="17">
    <location>
        <begin position="3686"/>
        <end position="3704"/>
    </location>
</feature>
<evidence type="ECO:0000256" key="5">
    <source>
        <dbReference type="ARBA" id="ARBA00022692"/>
    </source>
</evidence>
<feature type="compositionally biased region" description="Basic and acidic residues" evidence="19">
    <location>
        <begin position="4656"/>
        <end position="4670"/>
    </location>
</feature>
<evidence type="ECO:0000256" key="12">
    <source>
        <dbReference type="ARBA" id="ARBA00023170"/>
    </source>
</evidence>
<feature type="repeat" description="LDL-receptor class B" evidence="18">
    <location>
        <begin position="4334"/>
        <end position="4376"/>
    </location>
</feature>
<keyword evidence="4" id="KW-0254">Endocytosis</keyword>
<feature type="disulfide bond" evidence="17">
    <location>
        <begin position="110"/>
        <end position="122"/>
    </location>
</feature>
<dbReference type="SMART" id="SM00179">
    <property type="entry name" value="EGF_CA"/>
    <property type="match status" value="6"/>
</dbReference>
<dbReference type="EMBL" id="CAJOBQ010000213">
    <property type="protein sequence ID" value="CAF4295522.1"/>
    <property type="molecule type" value="Genomic_DNA"/>
</dbReference>
<feature type="disulfide bond" evidence="17">
    <location>
        <begin position="117"/>
        <end position="135"/>
    </location>
</feature>
<dbReference type="PANTHER" id="PTHR22722">
    <property type="entry name" value="LOW-DENSITY LIPOPROTEIN RECEPTOR-RELATED PROTEIN 2-RELATED"/>
    <property type="match status" value="1"/>
</dbReference>
<keyword evidence="12" id="KW-0675">Receptor</keyword>
<feature type="disulfide bond" evidence="17">
    <location>
        <begin position="3848"/>
        <end position="3866"/>
    </location>
</feature>
<keyword evidence="13" id="KW-0168">Coated pit</keyword>
<dbReference type="InterPro" id="IPR000152">
    <property type="entry name" value="EGF-type_Asp/Asn_hydroxyl_site"/>
</dbReference>
<reference evidence="23" key="1">
    <citation type="submission" date="2021-02" db="EMBL/GenBank/DDBJ databases">
        <authorList>
            <person name="Nowell W R."/>
        </authorList>
    </citation>
    <scope>NUCLEOTIDE SEQUENCE</scope>
</reference>
<feature type="disulfide bond" evidence="17">
    <location>
        <begin position="2785"/>
        <end position="2797"/>
    </location>
</feature>
<evidence type="ECO:0000256" key="6">
    <source>
        <dbReference type="ARBA" id="ARBA00022729"/>
    </source>
</evidence>
<dbReference type="SUPFAM" id="SSF57424">
    <property type="entry name" value="LDL receptor-like module"/>
    <property type="match status" value="36"/>
</dbReference>
<evidence type="ECO:0000256" key="11">
    <source>
        <dbReference type="ARBA" id="ARBA00023157"/>
    </source>
</evidence>
<feature type="transmembrane region" description="Helical" evidence="20">
    <location>
        <begin position="4522"/>
        <end position="4543"/>
    </location>
</feature>
<dbReference type="Gene3D" id="4.10.400.10">
    <property type="entry name" value="Low-density Lipoprotein Receptor"/>
    <property type="match status" value="36"/>
</dbReference>
<dbReference type="InterPro" id="IPR000742">
    <property type="entry name" value="EGF"/>
</dbReference>
<evidence type="ECO:0000256" key="14">
    <source>
        <dbReference type="ARBA" id="ARBA00023180"/>
    </source>
</evidence>
<feature type="disulfide bond" evidence="17">
    <location>
        <begin position="3166"/>
        <end position="3178"/>
    </location>
</feature>
<keyword evidence="11 16" id="KW-1015">Disulfide bond</keyword>
<feature type="disulfide bond" evidence="17">
    <location>
        <begin position="2995"/>
        <end position="3007"/>
    </location>
</feature>
<dbReference type="PROSITE" id="PS01209">
    <property type="entry name" value="LDLRA_1"/>
    <property type="match status" value="17"/>
</dbReference>
<dbReference type="GO" id="GO:0043226">
    <property type="term" value="C:organelle"/>
    <property type="evidence" value="ECO:0007669"/>
    <property type="project" value="UniProtKB-ARBA"/>
</dbReference>
<accession>A0A820HM22</accession>
<dbReference type="InterPro" id="IPR018097">
    <property type="entry name" value="EGF_Ca-bd_CS"/>
</dbReference>
<feature type="disulfide bond" evidence="17">
    <location>
        <begin position="2792"/>
        <end position="2810"/>
    </location>
</feature>
<protein>
    <recommendedName>
        <fullName evidence="22">EGF-like domain-containing protein</fullName>
    </recommendedName>
</protein>
<dbReference type="Proteomes" id="UP000663862">
    <property type="component" value="Unassembled WGS sequence"/>
</dbReference>
<evidence type="ECO:0000256" key="18">
    <source>
        <dbReference type="PROSITE-ProRule" id="PRU00461"/>
    </source>
</evidence>
<dbReference type="FunFam" id="4.10.400.10:FF:000002">
    <property type="entry name" value="Low-density lipoprotein receptor-related protein 1"/>
    <property type="match status" value="3"/>
</dbReference>
<dbReference type="InterPro" id="IPR002172">
    <property type="entry name" value="LDrepeatLR_classA_rpt"/>
</dbReference>
<feature type="disulfide bond" evidence="17">
    <location>
        <begin position="3083"/>
        <end position="3095"/>
    </location>
</feature>
<dbReference type="PROSITE" id="PS01186">
    <property type="entry name" value="EGF_2"/>
    <property type="match status" value="3"/>
</dbReference>
<feature type="repeat" description="LDL-receptor class B" evidence="18">
    <location>
        <begin position="3419"/>
        <end position="3461"/>
    </location>
</feature>